<evidence type="ECO:0000313" key="2">
    <source>
        <dbReference type="EMBL" id="GFH59514.1"/>
    </source>
</evidence>
<evidence type="ECO:0000313" key="3">
    <source>
        <dbReference type="Proteomes" id="UP001054902"/>
    </source>
</evidence>
<evidence type="ECO:0000256" key="1">
    <source>
        <dbReference type="SAM" id="MobiDB-lite"/>
    </source>
</evidence>
<organism evidence="2 3">
    <name type="scientific">Chaetoceros tenuissimus</name>
    <dbReference type="NCBI Taxonomy" id="426638"/>
    <lineage>
        <taxon>Eukaryota</taxon>
        <taxon>Sar</taxon>
        <taxon>Stramenopiles</taxon>
        <taxon>Ochrophyta</taxon>
        <taxon>Bacillariophyta</taxon>
        <taxon>Coscinodiscophyceae</taxon>
        <taxon>Chaetocerotophycidae</taxon>
        <taxon>Chaetocerotales</taxon>
        <taxon>Chaetocerotaceae</taxon>
        <taxon>Chaetoceros</taxon>
    </lineage>
</organism>
<feature type="region of interest" description="Disordered" evidence="1">
    <location>
        <begin position="472"/>
        <end position="515"/>
    </location>
</feature>
<protein>
    <submittedName>
        <fullName evidence="2">Uncharacterized protein</fullName>
    </submittedName>
</protein>
<reference evidence="2 3" key="1">
    <citation type="journal article" date="2021" name="Sci. Rep.">
        <title>The genome of the diatom Chaetoceros tenuissimus carries an ancient integrated fragment of an extant virus.</title>
        <authorList>
            <person name="Hongo Y."/>
            <person name="Kimura K."/>
            <person name="Takaki Y."/>
            <person name="Yoshida Y."/>
            <person name="Baba S."/>
            <person name="Kobayashi G."/>
            <person name="Nagasaki K."/>
            <person name="Hano T."/>
            <person name="Tomaru Y."/>
        </authorList>
    </citation>
    <scope>NUCLEOTIDE SEQUENCE [LARGE SCALE GENOMIC DNA]</scope>
    <source>
        <strain evidence="2 3">NIES-3715</strain>
    </source>
</reference>
<dbReference type="AlphaFoldDB" id="A0AAD3D7Z1"/>
<feature type="compositionally biased region" description="Basic and acidic residues" evidence="1">
    <location>
        <begin position="493"/>
        <end position="503"/>
    </location>
</feature>
<dbReference type="Proteomes" id="UP001054902">
    <property type="component" value="Unassembled WGS sequence"/>
</dbReference>
<feature type="compositionally biased region" description="Polar residues" evidence="1">
    <location>
        <begin position="477"/>
        <end position="492"/>
    </location>
</feature>
<dbReference type="EMBL" id="BLLK01000068">
    <property type="protein sequence ID" value="GFH59514.1"/>
    <property type="molecule type" value="Genomic_DNA"/>
</dbReference>
<accession>A0AAD3D7Z1</accession>
<name>A0AAD3D7Z1_9STRA</name>
<gene>
    <name evidence="2" type="ORF">CTEN210_15990</name>
</gene>
<keyword evidence="3" id="KW-1185">Reference proteome</keyword>
<proteinExistence type="predicted"/>
<sequence length="635" mass="69474">MSVLQQDIPITSLVLCHSDAQDACACVLDAPFTVENLSFMKLWKKQQFTNFEHFNDAPKRKEGLSAVQFECNMPVSACLPSESTLQDHVMFFNLDLPTQACTHNWADDGTPISDVSTVSTPARHTCAPAQSNFIGVACNLFQTPTCPVATTPPPVTPTPPAQSKLEAFLAKTPAANANSVDLTSYGHFDKLDFLDSQAHFNDIFGFHLKLLASNVTSCPDPSASLSTFANKISLRSFIASCKTQYLGEDDLKTIHHSVCKLKQGSGTPDELYGDFTSKAANLPNECLAWGITLAHQFFYSLSSIIQGNLNEDDSFQLADPSTSQTKSDHLRALLLFCTAAQSAYLKMEKQKELMAEVMSSSQSGTAVAALQAEVDLLCEQQYKSNPSTTTCCIPEGHQLISIDGVQHFKNTTTGCLSKFPYSYSGCFCCGNTLTGKGCWPKEKCPAFNTVSKEDFFNEFNCHMVKKPLYGHHPPTPSSDTQTAGTFPLTSANRSKEVTVDKSANETIPPASEDSEDLQFAEEGDTVCMITAQLLNMSLHQRKAPIVTNNDLLFINLPLLNREKVLRIKAHMDSCAALSVGSLKVHQYIMQTHPDVVHEYIQFDNPASFEPICLSVATTSDKPVDLYEQGALTTIV</sequence>
<comment type="caution">
    <text evidence="2">The sequence shown here is derived from an EMBL/GenBank/DDBJ whole genome shotgun (WGS) entry which is preliminary data.</text>
</comment>